<dbReference type="EMBL" id="CAEZYV010000041">
    <property type="protein sequence ID" value="CAB4734222.1"/>
    <property type="molecule type" value="Genomic_DNA"/>
</dbReference>
<protein>
    <submittedName>
        <fullName evidence="1">Unannotated protein</fullName>
    </submittedName>
</protein>
<proteinExistence type="predicted"/>
<evidence type="ECO:0000313" key="1">
    <source>
        <dbReference type="EMBL" id="CAB4734222.1"/>
    </source>
</evidence>
<accession>A0A6J6SHB2</accession>
<gene>
    <name evidence="1" type="ORF">UFOPK2788_00387</name>
</gene>
<dbReference type="AlphaFoldDB" id="A0A6J6SHB2"/>
<dbReference type="SUPFAM" id="SSF52833">
    <property type="entry name" value="Thioredoxin-like"/>
    <property type="match status" value="1"/>
</dbReference>
<sequence>MQSEFSFDISKKLIDGDAQLEAEYGESVPVILINNEPHDFFRVDPERFRAAISKL</sequence>
<dbReference type="Gene3D" id="3.40.30.10">
    <property type="entry name" value="Glutaredoxin"/>
    <property type="match status" value="1"/>
</dbReference>
<reference evidence="1" key="1">
    <citation type="submission" date="2020-05" db="EMBL/GenBank/DDBJ databases">
        <authorList>
            <person name="Chiriac C."/>
            <person name="Salcher M."/>
            <person name="Ghai R."/>
            <person name="Kavagutti S V."/>
        </authorList>
    </citation>
    <scope>NUCLEOTIDE SEQUENCE</scope>
</reference>
<dbReference type="InterPro" id="IPR008554">
    <property type="entry name" value="Glutaredoxin-like"/>
</dbReference>
<dbReference type="Pfam" id="PF05768">
    <property type="entry name" value="Glrx-like"/>
    <property type="match status" value="1"/>
</dbReference>
<dbReference type="InterPro" id="IPR036249">
    <property type="entry name" value="Thioredoxin-like_sf"/>
</dbReference>
<name>A0A6J6SHB2_9ZZZZ</name>
<organism evidence="1">
    <name type="scientific">freshwater metagenome</name>
    <dbReference type="NCBI Taxonomy" id="449393"/>
    <lineage>
        <taxon>unclassified sequences</taxon>
        <taxon>metagenomes</taxon>
        <taxon>ecological metagenomes</taxon>
    </lineage>
</organism>